<accession>A0A4V6DFS3</accession>
<name>A0A4V6DFS3_9PEZI</name>
<organism evidence="2 3">
    <name type="scientific">Colletotrichum tanaceti</name>
    <dbReference type="NCBI Taxonomy" id="1306861"/>
    <lineage>
        <taxon>Eukaryota</taxon>
        <taxon>Fungi</taxon>
        <taxon>Dikarya</taxon>
        <taxon>Ascomycota</taxon>
        <taxon>Pezizomycotina</taxon>
        <taxon>Sordariomycetes</taxon>
        <taxon>Hypocreomycetidae</taxon>
        <taxon>Glomerellales</taxon>
        <taxon>Glomerellaceae</taxon>
        <taxon>Colletotrichum</taxon>
        <taxon>Colletotrichum destructivum species complex</taxon>
    </lineage>
</organism>
<gene>
    <name evidence="2" type="ORF">CTA1_2655</name>
</gene>
<feature type="compositionally biased region" description="Polar residues" evidence="1">
    <location>
        <begin position="190"/>
        <end position="203"/>
    </location>
</feature>
<feature type="region of interest" description="Disordered" evidence="1">
    <location>
        <begin position="137"/>
        <end position="203"/>
    </location>
</feature>
<protein>
    <submittedName>
        <fullName evidence="2">Uncharacterized protein</fullName>
    </submittedName>
</protein>
<dbReference type="OrthoDB" id="4841480at2759"/>
<evidence type="ECO:0000313" key="3">
    <source>
        <dbReference type="Proteomes" id="UP000310108"/>
    </source>
</evidence>
<dbReference type="Proteomes" id="UP000310108">
    <property type="component" value="Unassembled WGS sequence"/>
</dbReference>
<proteinExistence type="predicted"/>
<keyword evidence="3" id="KW-1185">Reference proteome</keyword>
<dbReference type="AlphaFoldDB" id="A0A4V6DFS3"/>
<evidence type="ECO:0000256" key="1">
    <source>
        <dbReference type="SAM" id="MobiDB-lite"/>
    </source>
</evidence>
<reference evidence="2 3" key="1">
    <citation type="journal article" date="2019" name="PLoS ONE">
        <title>Comparative genome analysis indicates high evolutionary potential of pathogenicity genes in Colletotrichum tanaceti.</title>
        <authorList>
            <person name="Lelwala R.V."/>
            <person name="Korhonen P.K."/>
            <person name="Young N.D."/>
            <person name="Scott J.B."/>
            <person name="Ades P.A."/>
            <person name="Gasser R.B."/>
            <person name="Taylor P.W.J."/>
        </authorList>
    </citation>
    <scope>NUCLEOTIDE SEQUENCE [LARGE SCALE GENOMIC DNA]</scope>
    <source>
        <strain evidence="2">BRIP57314</strain>
    </source>
</reference>
<dbReference type="EMBL" id="PJEX01000437">
    <property type="protein sequence ID" value="TKW50116.1"/>
    <property type="molecule type" value="Genomic_DNA"/>
</dbReference>
<comment type="caution">
    <text evidence="2">The sequence shown here is derived from an EMBL/GenBank/DDBJ whole genome shotgun (WGS) entry which is preliminary data.</text>
</comment>
<sequence>MLETSGGLSPKQTARLRIIAGDLDNMDTLIDVLFPQQLKGEPVHIILYGIGGFKTWNVGDIEGTMENSYISEEAMFTLVAALQKGYQSFESQQMPRLVGIGTISISRQIYRSWNPLAAKVKPLYEWFMGERQVPSEGIRCSPVDQDDDLSDTSSECTVTQLSYEGSQNKNDSNEGNDSDSLDGSSSSGDEQTSTDGTDAESMSSIAARCPHADKSFMEKAIWQDYHYFSSCLVVRPTLLTYDQPYGL</sequence>
<feature type="compositionally biased region" description="Polar residues" evidence="1">
    <location>
        <begin position="151"/>
        <end position="169"/>
    </location>
</feature>
<evidence type="ECO:0000313" key="2">
    <source>
        <dbReference type="EMBL" id="TKW50116.1"/>
    </source>
</evidence>